<comment type="subunit">
    <text evidence="2">Associates exclusively with 100S ribosomes, which are dimers of 70S ribosomes.</text>
</comment>
<dbReference type="Gene3D" id="3.30.160.100">
    <property type="entry name" value="Ribosome hibernation promotion factor-like"/>
    <property type="match status" value="1"/>
</dbReference>
<name>A0ABT1C3Q5_9HYPH</name>
<dbReference type="Gene3D" id="3.30.505.50">
    <property type="entry name" value="Sigma 54 modulation/S30EA ribosomal protein, C-terminal domain"/>
    <property type="match status" value="1"/>
</dbReference>
<feature type="region of interest" description="Disordered" evidence="5">
    <location>
        <begin position="194"/>
        <end position="215"/>
    </location>
</feature>
<dbReference type="Proteomes" id="UP001205906">
    <property type="component" value="Unassembled WGS sequence"/>
</dbReference>
<gene>
    <name evidence="7" type="primary">raiA</name>
    <name evidence="4" type="synonym">hpf</name>
    <name evidence="7" type="ORF">NGM99_06555</name>
</gene>
<comment type="subcellular location">
    <subcellularLocation>
        <location evidence="4">Cytoplasm</location>
    </subcellularLocation>
</comment>
<dbReference type="InterPro" id="IPR038416">
    <property type="entry name" value="Ribosom_S30AE_C_sf"/>
</dbReference>
<dbReference type="InterPro" id="IPR034694">
    <property type="entry name" value="HPF_long/plastid"/>
</dbReference>
<evidence type="ECO:0000259" key="6">
    <source>
        <dbReference type="Pfam" id="PF16321"/>
    </source>
</evidence>
<dbReference type="SUPFAM" id="SSF69754">
    <property type="entry name" value="Ribosome binding protein Y (YfiA homologue)"/>
    <property type="match status" value="1"/>
</dbReference>
<accession>A0ABT1C3Q5</accession>
<sequence length="215" mass="22940">MKLRISGKHMDVGDAFRAHIESRLAGAFDKYYDGGASGHVTITKSTVSRTGDRFTADCMLHLDTGLTLQSSGGASDPMPAFEAAAERFEKRLRRYKRRLKAHPTGANGNDATDISYRVMAPLADLDDDEEEVDPASDTGPAIVAESTLSLRTMSVASAVEELDASDSPVYVFRNPGSGGVSIVYRRPDGNIGWIDPSQIETTPANGTSANGSGKN</sequence>
<proteinExistence type="inferred from homology"/>
<evidence type="ECO:0000313" key="8">
    <source>
        <dbReference type="Proteomes" id="UP001205906"/>
    </source>
</evidence>
<dbReference type="RefSeq" id="WP_252817288.1">
    <property type="nucleotide sequence ID" value="NZ_JAMXQS010000003.1"/>
</dbReference>
<dbReference type="PANTHER" id="PTHR33231">
    <property type="entry name" value="30S RIBOSOMAL PROTEIN"/>
    <property type="match status" value="1"/>
</dbReference>
<evidence type="ECO:0000256" key="2">
    <source>
        <dbReference type="ARBA" id="ARBA00038695"/>
    </source>
</evidence>
<protein>
    <recommendedName>
        <fullName evidence="3 4">Ribosome hibernation promoting factor</fullName>
        <shortName evidence="4">HPF</shortName>
    </recommendedName>
</protein>
<dbReference type="EMBL" id="JAMXQS010000003">
    <property type="protein sequence ID" value="MCO6049449.1"/>
    <property type="molecule type" value="Genomic_DNA"/>
</dbReference>
<dbReference type="InterPro" id="IPR036567">
    <property type="entry name" value="RHF-like"/>
</dbReference>
<keyword evidence="4" id="KW-0963">Cytoplasm</keyword>
<comment type="function">
    <text evidence="4">Required for dimerization of active 70S ribosomes into 100S ribosomes in stationary phase; 100S ribosomes are translationally inactive and sometimes present during exponential growth.</text>
</comment>
<dbReference type="PANTHER" id="PTHR33231:SF1">
    <property type="entry name" value="30S RIBOSOMAL PROTEIN"/>
    <property type="match status" value="1"/>
</dbReference>
<dbReference type="NCBIfam" id="TIGR00741">
    <property type="entry name" value="yfiA"/>
    <property type="match status" value="1"/>
</dbReference>
<comment type="subunit">
    <text evidence="4">Interacts with 100S ribosomes.</text>
</comment>
<evidence type="ECO:0000256" key="3">
    <source>
        <dbReference type="ARBA" id="ARBA00041148"/>
    </source>
</evidence>
<evidence type="ECO:0000256" key="5">
    <source>
        <dbReference type="SAM" id="MobiDB-lite"/>
    </source>
</evidence>
<dbReference type="InterPro" id="IPR032528">
    <property type="entry name" value="Ribosom_S30AE_C"/>
</dbReference>
<dbReference type="CDD" id="cd00552">
    <property type="entry name" value="RaiA"/>
    <property type="match status" value="1"/>
</dbReference>
<dbReference type="Pfam" id="PF02482">
    <property type="entry name" value="Ribosomal_S30AE"/>
    <property type="match status" value="1"/>
</dbReference>
<keyword evidence="1 4" id="KW-0810">Translation regulation</keyword>
<keyword evidence="8" id="KW-1185">Reference proteome</keyword>
<evidence type="ECO:0000256" key="1">
    <source>
        <dbReference type="ARBA" id="ARBA00022845"/>
    </source>
</evidence>
<dbReference type="InterPro" id="IPR050574">
    <property type="entry name" value="HPF/YfiA_ribosome-assoc"/>
</dbReference>
<dbReference type="HAMAP" id="MF_00839">
    <property type="entry name" value="HPF"/>
    <property type="match status" value="1"/>
</dbReference>
<evidence type="ECO:0000313" key="7">
    <source>
        <dbReference type="EMBL" id="MCO6049449.1"/>
    </source>
</evidence>
<feature type="compositionally biased region" description="Polar residues" evidence="5">
    <location>
        <begin position="198"/>
        <end position="215"/>
    </location>
</feature>
<dbReference type="InterPro" id="IPR003489">
    <property type="entry name" value="RHF/RaiA"/>
</dbReference>
<evidence type="ECO:0000256" key="4">
    <source>
        <dbReference type="HAMAP-Rule" id="MF_00839"/>
    </source>
</evidence>
<comment type="similarity">
    <text evidence="4">Belongs to the HPF/YfiA ribosome-associated protein family. Long HPF subfamily.</text>
</comment>
<organism evidence="7 8">
    <name type="scientific">Mesorhizobium liriopis</name>
    <dbReference type="NCBI Taxonomy" id="2953882"/>
    <lineage>
        <taxon>Bacteria</taxon>
        <taxon>Pseudomonadati</taxon>
        <taxon>Pseudomonadota</taxon>
        <taxon>Alphaproteobacteria</taxon>
        <taxon>Hyphomicrobiales</taxon>
        <taxon>Phyllobacteriaceae</taxon>
        <taxon>Mesorhizobium</taxon>
    </lineage>
</organism>
<reference evidence="7 8" key="1">
    <citation type="submission" date="2022-06" db="EMBL/GenBank/DDBJ databases">
        <title>Mesorhizobium sp. strain RP14 Genome sequencing and assembly.</title>
        <authorList>
            <person name="Kim I."/>
        </authorList>
    </citation>
    <scope>NUCLEOTIDE SEQUENCE [LARGE SCALE GENOMIC DNA]</scope>
    <source>
        <strain evidence="8">RP14(2022)</strain>
    </source>
</reference>
<feature type="domain" description="Sigma 54 modulation/S30EA ribosomal protein C-terminal" evidence="6">
    <location>
        <begin position="140"/>
        <end position="192"/>
    </location>
</feature>
<comment type="caution">
    <text evidence="7">The sequence shown here is derived from an EMBL/GenBank/DDBJ whole genome shotgun (WGS) entry which is preliminary data.</text>
</comment>
<dbReference type="Pfam" id="PF16321">
    <property type="entry name" value="Ribosom_S30AE_C"/>
    <property type="match status" value="1"/>
</dbReference>